<dbReference type="GO" id="GO:0036064">
    <property type="term" value="C:ciliary basal body"/>
    <property type="evidence" value="ECO:0007669"/>
    <property type="project" value="TreeGrafter"/>
</dbReference>
<dbReference type="InterPro" id="IPR029429">
    <property type="entry name" value="BBS2_Mid"/>
</dbReference>
<dbReference type="PANTHER" id="PTHR32465">
    <property type="entry name" value="BARDET-BIEDL SYNDROME 2 PROTEIN"/>
    <property type="match status" value="1"/>
</dbReference>
<dbReference type="Pfam" id="PF14781">
    <property type="entry name" value="BBS2_N"/>
    <property type="match status" value="1"/>
</dbReference>
<keyword evidence="6 7" id="KW-0966">Cell projection</keyword>
<dbReference type="InterPro" id="IPR055379">
    <property type="entry name" value="BBS2_pf_dom"/>
</dbReference>
<name>A0A0P4VUN9_SCYOL</name>
<dbReference type="Pfam" id="PF14783">
    <property type="entry name" value="BBS2_Mid"/>
    <property type="match status" value="1"/>
</dbReference>
<keyword evidence="5 7" id="KW-0206">Cytoskeleton</keyword>
<evidence type="ECO:0000256" key="2">
    <source>
        <dbReference type="ARBA" id="ARBA00004245"/>
    </source>
</evidence>
<evidence type="ECO:0000256" key="3">
    <source>
        <dbReference type="ARBA" id="ARBA00022490"/>
    </source>
</evidence>
<dbReference type="GO" id="GO:0031514">
    <property type="term" value="C:motile cilium"/>
    <property type="evidence" value="ECO:0007669"/>
    <property type="project" value="TreeGrafter"/>
</dbReference>
<dbReference type="InterPro" id="IPR016616">
    <property type="entry name" value="Bardet-Biedl_syndrome_2_prot"/>
</dbReference>
<dbReference type="InterPro" id="IPR055381">
    <property type="entry name" value="BBS2_CtH_dom"/>
</dbReference>
<dbReference type="FunFam" id="2.130.10.10:FF:000967">
    <property type="entry name" value="Bardet-Biedl syndrome 2 protein homolog"/>
    <property type="match status" value="1"/>
</dbReference>
<feature type="domain" description="BBS2 GAE" evidence="9">
    <location>
        <begin position="402"/>
        <end position="487"/>
    </location>
</feature>
<dbReference type="EMBL" id="GDRN01095223">
    <property type="protein sequence ID" value="JAI59582.1"/>
    <property type="molecule type" value="Transcribed_RNA"/>
</dbReference>
<evidence type="ECO:0000256" key="7">
    <source>
        <dbReference type="PIRNR" id="PIRNR013684"/>
    </source>
</evidence>
<proteinExistence type="predicted"/>
<dbReference type="Gene3D" id="2.130.10.10">
    <property type="entry name" value="YVTN repeat-like/Quinoprotein amine dehydrogenase"/>
    <property type="match status" value="1"/>
</dbReference>
<evidence type="ECO:0000256" key="5">
    <source>
        <dbReference type="ARBA" id="ARBA00023212"/>
    </source>
</evidence>
<dbReference type="InterPro" id="IPR011047">
    <property type="entry name" value="Quinoprotein_ADH-like_sf"/>
</dbReference>
<protein>
    <recommendedName>
        <fullName evidence="7">Bardet-Biedl syndrome 2 protein homolog</fullName>
    </recommendedName>
</protein>
<feature type="domain" description="BBS2 C-terminal helix bundle" evidence="12">
    <location>
        <begin position="695"/>
        <end position="721"/>
    </location>
</feature>
<dbReference type="InterPro" id="IPR015943">
    <property type="entry name" value="WD40/YVTN_repeat-like_dom_sf"/>
</dbReference>
<dbReference type="PANTHER" id="PTHR32465:SF0">
    <property type="entry name" value="BARDET-BIEDL SYNDROME 2 PROTEIN"/>
    <property type="match status" value="1"/>
</dbReference>
<sequence>MLVPVFTLDLKQKILPGRVCIGKYDSAHACLTASTTADKVFIHNPHQRLGTSGGRMSLSQSSAEISLLNINQTVSAITAGVLTQARHGDTLVVGTPTNVLAYDVQNNADVFYKDVSDGANAIAIGRLGHHLSPMALIGGNCSIHGFDSEGNDPFWTVTGDNVTSLTLTDFDGDEENELLVGSEDFDIRVFKNEEIMFEISETEAVTALCPMQGSRFGYALANGTVGVYEKLARWWRIKSKNQAIAIYSYDLDGDGVPELITGWSNGKIDARNDRSGEVMFKDNFQSTVAGIVEGDYRMDGKNQLIACSVDGEVRGYKASTAETRYSMMDVNIEQETIRELSQRRHTLLLELKNYEENQRMGSSGEIVYGKPSTAGDQVGIIPANTQLQTGLAINMGNEEKNKPPHVEIALATTNDTVIRAVIIFAEGIFEGESHVYHPRESILTSNIRIPLYPPKDVPVDLHIKAMVGYKASLHYHVFELTRQLPRFSMYALCTVAVTPPQGYVKFKLPERVARIVMWVNSNFLLLEDLQLDEDGALDVSFLSLRTSMPLLIQANNQCEMTIRTDDMELASDLIQALANYLNLEDLQVEADFPSELDQLASLLERVEEYHATRQRLSAEMADHSGVIRTLVVRAEDARLMSDMESMRHWYRELYNLNKDLISGYKIRCNNHQELLNCLKQVNQTIQKAGRLRAGKSKTAVISACRQAIKSNNVSALAKIIRTGSS</sequence>
<dbReference type="GO" id="GO:0043005">
    <property type="term" value="C:neuron projection"/>
    <property type="evidence" value="ECO:0007669"/>
    <property type="project" value="TreeGrafter"/>
</dbReference>
<evidence type="ECO:0000256" key="6">
    <source>
        <dbReference type="ARBA" id="ARBA00023273"/>
    </source>
</evidence>
<evidence type="ECO:0000259" key="9">
    <source>
        <dbReference type="Pfam" id="PF14782"/>
    </source>
</evidence>
<evidence type="ECO:0000259" key="12">
    <source>
        <dbReference type="Pfam" id="PF23351"/>
    </source>
</evidence>
<evidence type="ECO:0000256" key="4">
    <source>
        <dbReference type="ARBA" id="ARBA00023069"/>
    </source>
</evidence>
<evidence type="ECO:0000259" key="11">
    <source>
        <dbReference type="Pfam" id="PF23350"/>
    </source>
</evidence>
<dbReference type="Pfam" id="PF23351">
    <property type="entry name" value="BBS2_CtH"/>
    <property type="match status" value="1"/>
</dbReference>
<evidence type="ECO:0000259" key="8">
    <source>
        <dbReference type="Pfam" id="PF14781"/>
    </source>
</evidence>
<evidence type="ECO:0000313" key="14">
    <source>
        <dbReference type="EMBL" id="JAI59582.1"/>
    </source>
</evidence>
<organism evidence="14">
    <name type="scientific">Scylla olivacea</name>
    <name type="common">Orange mud crab</name>
    <name type="synonym">Cancer olivacea</name>
    <dbReference type="NCBI Taxonomy" id="85551"/>
    <lineage>
        <taxon>Eukaryota</taxon>
        <taxon>Metazoa</taxon>
        <taxon>Ecdysozoa</taxon>
        <taxon>Arthropoda</taxon>
        <taxon>Crustacea</taxon>
        <taxon>Multicrustacea</taxon>
        <taxon>Malacostraca</taxon>
        <taxon>Eumalacostraca</taxon>
        <taxon>Eucarida</taxon>
        <taxon>Decapoda</taxon>
        <taxon>Pleocyemata</taxon>
        <taxon>Brachyura</taxon>
        <taxon>Eubrachyura</taxon>
        <taxon>Portunoidea</taxon>
        <taxon>Portunidae</taxon>
        <taxon>Portuninae</taxon>
        <taxon>Scylla</taxon>
    </lineage>
</organism>
<dbReference type="PIRSF" id="PIRSF013684">
    <property type="entry name" value="BBS2"/>
    <property type="match status" value="1"/>
</dbReference>
<keyword evidence="4 7" id="KW-0969">Cilium</keyword>
<dbReference type="Pfam" id="PF14782">
    <property type="entry name" value="BBS2_GAE"/>
    <property type="match status" value="1"/>
</dbReference>
<accession>A0A0P4VUN9</accession>
<feature type="domain" description="BBS2 hairpin" evidence="13">
    <location>
        <begin position="593"/>
        <end position="690"/>
    </location>
</feature>
<dbReference type="GO" id="GO:0016020">
    <property type="term" value="C:membrane"/>
    <property type="evidence" value="ECO:0007669"/>
    <property type="project" value="TreeGrafter"/>
</dbReference>
<dbReference type="InterPro" id="IPR029333">
    <property type="entry name" value="BBS2_GAE_dom"/>
</dbReference>
<evidence type="ECO:0000259" key="10">
    <source>
        <dbReference type="Pfam" id="PF14783"/>
    </source>
</evidence>
<dbReference type="InterPro" id="IPR055380">
    <property type="entry name" value="BBS2_hp_dom"/>
</dbReference>
<dbReference type="GO" id="GO:0034464">
    <property type="term" value="C:BBSome"/>
    <property type="evidence" value="ECO:0007669"/>
    <property type="project" value="UniProtKB-UniRule"/>
</dbReference>
<feature type="domain" description="Ciliary BBSome complex subunit 2 N-terminal" evidence="8">
    <location>
        <begin position="20"/>
        <end position="125"/>
    </location>
</feature>
<dbReference type="InterPro" id="IPR029430">
    <property type="entry name" value="BBS2_N"/>
</dbReference>
<feature type="domain" description="Ciliary BBSome complex subunit 2 middle region" evidence="10">
    <location>
        <begin position="164"/>
        <end position="271"/>
    </location>
</feature>
<dbReference type="GO" id="GO:1905515">
    <property type="term" value="P:non-motile cilium assembly"/>
    <property type="evidence" value="ECO:0007669"/>
    <property type="project" value="InterPro"/>
</dbReference>
<evidence type="ECO:0000259" key="13">
    <source>
        <dbReference type="Pfam" id="PF23353"/>
    </source>
</evidence>
<dbReference type="Pfam" id="PF23350">
    <property type="entry name" value="BBS2_pf"/>
    <property type="match status" value="1"/>
</dbReference>
<comment type="subcellular location">
    <subcellularLocation>
        <location evidence="1">Cell projection</location>
        <location evidence="1">Cilium</location>
    </subcellularLocation>
    <subcellularLocation>
        <location evidence="2">Cytoplasm</location>
        <location evidence="2">Cytoskeleton</location>
    </subcellularLocation>
</comment>
<keyword evidence="3 7" id="KW-0963">Cytoplasm</keyword>
<dbReference type="AlphaFoldDB" id="A0A0P4VUN9"/>
<dbReference type="Pfam" id="PF23353">
    <property type="entry name" value="BBS2_hp"/>
    <property type="match status" value="1"/>
</dbReference>
<evidence type="ECO:0000256" key="1">
    <source>
        <dbReference type="ARBA" id="ARBA00004138"/>
    </source>
</evidence>
<reference evidence="14" key="1">
    <citation type="submission" date="2015-09" db="EMBL/GenBank/DDBJ databases">
        <title>Scylla olivacea transcriptome.</title>
        <authorList>
            <person name="Ikhwanuddin M."/>
        </authorList>
    </citation>
    <scope>NUCLEOTIDE SEQUENCE</scope>
</reference>
<dbReference type="SUPFAM" id="SSF50998">
    <property type="entry name" value="Quinoprotein alcohol dehydrogenase-like"/>
    <property type="match status" value="1"/>
</dbReference>
<feature type="domain" description="BBS2 platform" evidence="11">
    <location>
        <begin position="497"/>
        <end position="581"/>
    </location>
</feature>